<dbReference type="Pfam" id="PF13517">
    <property type="entry name" value="FG-GAP_3"/>
    <property type="match status" value="1"/>
</dbReference>
<keyword evidence="6" id="KW-1133">Transmembrane helix</keyword>
<feature type="domain" description="N-acetylmuramoyl-L-alanine amidase" evidence="7">
    <location>
        <begin position="317"/>
        <end position="456"/>
    </location>
</feature>
<protein>
    <recommendedName>
        <fullName evidence="2">N-acetylmuramoyl-L-alanine amidase</fullName>
        <ecNumber evidence="2">3.5.1.28</ecNumber>
    </recommendedName>
</protein>
<dbReference type="InterPro" id="IPR051206">
    <property type="entry name" value="NAMLAA_amidase_2"/>
</dbReference>
<dbReference type="PANTHER" id="PTHR30417">
    <property type="entry name" value="N-ACETYLMURAMOYL-L-ALANINE AMIDASE AMID"/>
    <property type="match status" value="1"/>
</dbReference>
<evidence type="ECO:0000313" key="9">
    <source>
        <dbReference type="Proteomes" id="UP000006854"/>
    </source>
</evidence>
<evidence type="ECO:0000256" key="6">
    <source>
        <dbReference type="SAM" id="Phobius"/>
    </source>
</evidence>
<dbReference type="InterPro" id="IPR013517">
    <property type="entry name" value="FG-GAP"/>
</dbReference>
<dbReference type="EC" id="3.5.1.28" evidence="2"/>
<keyword evidence="6" id="KW-0472">Membrane</keyword>
<comment type="catalytic activity">
    <reaction evidence="1">
        <text>Hydrolyzes the link between N-acetylmuramoyl residues and L-amino acid residues in certain cell-wall glycopeptides.</text>
        <dbReference type="EC" id="3.5.1.28"/>
    </reaction>
</comment>
<dbReference type="PANTHER" id="PTHR30417:SF1">
    <property type="entry name" value="N-ACETYLMURAMOYL-L-ALANINE AMIDASE AMID"/>
    <property type="match status" value="1"/>
</dbReference>
<gene>
    <name evidence="8" type="ordered locus">SVEN_1777</name>
</gene>
<dbReference type="Gene3D" id="3.40.80.10">
    <property type="entry name" value="Peptidoglycan recognition protein-like"/>
    <property type="match status" value="1"/>
</dbReference>
<reference evidence="8 9" key="1">
    <citation type="journal article" date="2011" name="BMC Genomics">
        <title>Genome-wide analysis of the role of GlnR in Streptomyces venezuelae provides new insights into global nitrogen regulation in actinomycetes.</title>
        <authorList>
            <person name="Pullan S.T."/>
            <person name="Bibb M.J."/>
            <person name="Merrick M."/>
        </authorList>
    </citation>
    <scope>NUCLEOTIDE SEQUENCE [LARGE SCALE GENOMIC DNA]</scope>
    <source>
        <strain evidence="8">ATCC 10712</strain>
    </source>
</reference>
<evidence type="ECO:0000256" key="5">
    <source>
        <dbReference type="ARBA" id="ARBA00023316"/>
    </source>
</evidence>
<organism evidence="8 9">
    <name type="scientific">Streptomyces venezuelae (strain ATCC 10712 / CBS 650.69 / DSM 40230 / JCM 4526 / NBRC 13096 / PD 04745)</name>
    <dbReference type="NCBI Taxonomy" id="953739"/>
    <lineage>
        <taxon>Bacteria</taxon>
        <taxon>Bacillati</taxon>
        <taxon>Actinomycetota</taxon>
        <taxon>Actinomycetes</taxon>
        <taxon>Kitasatosporales</taxon>
        <taxon>Streptomycetaceae</taxon>
        <taxon>Streptomyces</taxon>
    </lineage>
</organism>
<feature type="transmembrane region" description="Helical" evidence="6">
    <location>
        <begin position="33"/>
        <end position="58"/>
    </location>
</feature>
<evidence type="ECO:0000256" key="4">
    <source>
        <dbReference type="ARBA" id="ARBA00022801"/>
    </source>
</evidence>
<dbReference type="SMART" id="SM00644">
    <property type="entry name" value="Ami_2"/>
    <property type="match status" value="1"/>
</dbReference>
<keyword evidence="5" id="KW-0961">Cell wall biogenesis/degradation</keyword>
<evidence type="ECO:0000256" key="3">
    <source>
        <dbReference type="ARBA" id="ARBA00022729"/>
    </source>
</evidence>
<dbReference type="Pfam" id="PF01510">
    <property type="entry name" value="Amidase_2"/>
    <property type="match status" value="1"/>
</dbReference>
<dbReference type="eggNOG" id="COG3023">
    <property type="taxonomic scope" value="Bacteria"/>
</dbReference>
<name>F2RI81_STRVP</name>
<keyword evidence="4 8" id="KW-0378">Hydrolase</keyword>
<dbReference type="EMBL" id="FR845719">
    <property type="protein sequence ID" value="CCA55064.1"/>
    <property type="molecule type" value="Genomic_DNA"/>
</dbReference>
<dbReference type="STRING" id="953739.SVEN_1777"/>
<dbReference type="eggNOG" id="COG0739">
    <property type="taxonomic scope" value="Bacteria"/>
</dbReference>
<evidence type="ECO:0000256" key="2">
    <source>
        <dbReference type="ARBA" id="ARBA00011901"/>
    </source>
</evidence>
<keyword evidence="6" id="KW-0812">Transmembrane</keyword>
<proteinExistence type="predicted"/>
<dbReference type="PATRIC" id="fig|953739.5.peg.3884"/>
<keyword evidence="3" id="KW-0732">Signal</keyword>
<keyword evidence="9" id="KW-1185">Reference proteome</keyword>
<dbReference type="KEGG" id="sve:SVEN_1777"/>
<sequence length="963" mass="103404">MVLPSGPFNKTTVEFTGVGVTQRHRRDRKKKRLLYGTAAAVVATATIGTIAVASPGLLGAAGDKAPSSDVSLQNRFADAAREFDVPQSVLMAVSYRQTRWESHDGLPSVTGDYNVMGLTKVDPEDLESDTEEHIEHLVDGTGDPSIEKKIDKKKLLAPLPKQEVDTDDPKLHTLDKAAELIDSSTDTVQNDTTASIRAGAALLAEYQKQAGAELSEEPGDWYPAVARYSQSTDRKGADQFAERVFESIRTGESEITTDGEQVVLPASPAVEPVKPSNVPLAATSTATTATTPECPTGLACSFNPAAYVQDLGNYNIATRVPYGTGGFDIRQIVIHDVEGTLAGAVNTFKDPNRWASAHYIVDATGKVTQMVETKNEAFHAGNKTVNMHSIGIEHEGYAIKGGSNWYKESQYDTTAELVKYLATKYKVPLDREHVIGHDEVPGVLDRLAAGVHWDPGPFWDWNRFMGKVGAPTGAGGAGGPLATGQTVRVVPPFTSANQPSLTYTESVNGTVTRKTAPAQPANFGYLYTQPTTTSATLKDPYISGAVWNSGDNWGNKVVAGGQYVVAGTSGDWTAIWYGSQKAWFYNPGGQYTSQVNTAKTVVKPVGTTPIKVYGRAYPNREAYAGTGVPIQDDTANGTKNEDPLKKYTIPAGQAYVAAGAEVFGDYYSSAYNKDGTRVQGTTKFMPIHYNHRIAWVQSTDVQVVSAAAPVAATNRYNLLARDTSGVLWQYQGNGSGAFLARFRVGGGWGGYNAITPMTALRADGTGDMVARDTAGVLWYYQGSGNPSVPFKGRIRTGGGWEIYDRILGIRDLNGDAKPDLIAREKSGVLWYYKGTGDPAKPFAPRLKVGGGWNIFNQLISTGDMTGDGKPDLVARDAAGVLWLYKNNGGSPNPFATRGRVGGGWGVYNSMVGPSDLDRDGRPDLIARDGTGVVYFYKNTGGYPNPYAAKVKVGGGWQIYNMIF</sequence>
<dbReference type="GO" id="GO:0071555">
    <property type="term" value="P:cell wall organization"/>
    <property type="evidence" value="ECO:0007669"/>
    <property type="project" value="UniProtKB-KW"/>
</dbReference>
<dbReference type="Proteomes" id="UP000006854">
    <property type="component" value="Chromosome"/>
</dbReference>
<evidence type="ECO:0000313" key="8">
    <source>
        <dbReference type="EMBL" id="CCA55064.1"/>
    </source>
</evidence>
<dbReference type="SUPFAM" id="SSF69318">
    <property type="entry name" value="Integrin alpha N-terminal domain"/>
    <property type="match status" value="1"/>
</dbReference>
<dbReference type="GO" id="GO:0009253">
    <property type="term" value="P:peptidoglycan catabolic process"/>
    <property type="evidence" value="ECO:0007669"/>
    <property type="project" value="InterPro"/>
</dbReference>
<dbReference type="GO" id="GO:0009254">
    <property type="term" value="P:peptidoglycan turnover"/>
    <property type="evidence" value="ECO:0007669"/>
    <property type="project" value="TreeGrafter"/>
</dbReference>
<dbReference type="SUPFAM" id="SSF55846">
    <property type="entry name" value="N-acetylmuramoyl-L-alanine amidase-like"/>
    <property type="match status" value="1"/>
</dbReference>
<dbReference type="FunFam" id="3.40.80.10:FF:000006">
    <property type="entry name" value="N-acetylmuramoyl-L-alanine amidase"/>
    <property type="match status" value="1"/>
</dbReference>
<evidence type="ECO:0000259" key="7">
    <source>
        <dbReference type="SMART" id="SM00644"/>
    </source>
</evidence>
<dbReference type="InterPro" id="IPR002502">
    <property type="entry name" value="Amidase_domain"/>
</dbReference>
<dbReference type="InterPro" id="IPR036505">
    <property type="entry name" value="Amidase/PGRP_sf"/>
</dbReference>
<dbReference type="AlphaFoldDB" id="F2RI81"/>
<dbReference type="HOGENOM" id="CLU_015278_1_0_11"/>
<dbReference type="InterPro" id="IPR028994">
    <property type="entry name" value="Integrin_alpha_N"/>
</dbReference>
<dbReference type="CDD" id="cd06583">
    <property type="entry name" value="PGRP"/>
    <property type="match status" value="1"/>
</dbReference>
<evidence type="ECO:0000256" key="1">
    <source>
        <dbReference type="ARBA" id="ARBA00001561"/>
    </source>
</evidence>
<dbReference type="GO" id="GO:0008745">
    <property type="term" value="F:N-acetylmuramoyl-L-alanine amidase activity"/>
    <property type="evidence" value="ECO:0007669"/>
    <property type="project" value="UniProtKB-EC"/>
</dbReference>
<accession>F2RI81</accession>